<comment type="similarity">
    <text evidence="2 6">Belongs to the terpene synthase family.</text>
</comment>
<dbReference type="Pfam" id="PF19086">
    <property type="entry name" value="Terpene_syn_C_2"/>
    <property type="match status" value="1"/>
</dbReference>
<dbReference type="SFLD" id="SFLDS00005">
    <property type="entry name" value="Isoprenoid_Synthase_Type_I"/>
    <property type="match status" value="1"/>
</dbReference>
<dbReference type="Proteomes" id="UP001201163">
    <property type="component" value="Unassembled WGS sequence"/>
</dbReference>
<evidence type="ECO:0000256" key="6">
    <source>
        <dbReference type="RuleBase" id="RU366034"/>
    </source>
</evidence>
<protein>
    <recommendedName>
        <fullName evidence="6">Terpene synthase</fullName>
        <ecNumber evidence="6">4.2.3.-</ecNumber>
    </recommendedName>
</protein>
<evidence type="ECO:0000313" key="7">
    <source>
        <dbReference type="EMBL" id="KAH8995440.1"/>
    </source>
</evidence>
<dbReference type="InterPro" id="IPR034686">
    <property type="entry name" value="Terpene_cyclase-like_2"/>
</dbReference>
<keyword evidence="4 6" id="KW-0460">Magnesium</keyword>
<dbReference type="PANTHER" id="PTHR35201:SF4">
    <property type="entry name" value="BETA-PINACENE SYNTHASE-RELATED"/>
    <property type="match status" value="1"/>
</dbReference>
<dbReference type="SUPFAM" id="SSF48576">
    <property type="entry name" value="Terpenoid synthases"/>
    <property type="match status" value="1"/>
</dbReference>
<evidence type="ECO:0000256" key="5">
    <source>
        <dbReference type="ARBA" id="ARBA00023239"/>
    </source>
</evidence>
<evidence type="ECO:0000256" key="2">
    <source>
        <dbReference type="ARBA" id="ARBA00006333"/>
    </source>
</evidence>
<dbReference type="GO" id="GO:0008299">
    <property type="term" value="P:isoprenoid biosynthetic process"/>
    <property type="evidence" value="ECO:0007669"/>
    <property type="project" value="UniProtKB-ARBA"/>
</dbReference>
<proteinExistence type="inferred from homology"/>
<dbReference type="InterPro" id="IPR008949">
    <property type="entry name" value="Isoprenoid_synthase_dom_sf"/>
</dbReference>
<evidence type="ECO:0000256" key="1">
    <source>
        <dbReference type="ARBA" id="ARBA00001946"/>
    </source>
</evidence>
<evidence type="ECO:0000256" key="3">
    <source>
        <dbReference type="ARBA" id="ARBA00022723"/>
    </source>
</evidence>
<dbReference type="GO" id="GO:0046872">
    <property type="term" value="F:metal ion binding"/>
    <property type="evidence" value="ECO:0007669"/>
    <property type="project" value="UniProtKB-KW"/>
</dbReference>
<dbReference type="GO" id="GO:0010333">
    <property type="term" value="F:terpene synthase activity"/>
    <property type="evidence" value="ECO:0007669"/>
    <property type="project" value="InterPro"/>
</dbReference>
<keyword evidence="8" id="KW-1185">Reference proteome</keyword>
<dbReference type="SFLD" id="SFLDG01020">
    <property type="entry name" value="Terpene_Cyclase_Like_2"/>
    <property type="match status" value="1"/>
</dbReference>
<accession>A0AAD4LK22</accession>
<organism evidence="7 8">
    <name type="scientific">Lactarius akahatsu</name>
    <dbReference type="NCBI Taxonomy" id="416441"/>
    <lineage>
        <taxon>Eukaryota</taxon>
        <taxon>Fungi</taxon>
        <taxon>Dikarya</taxon>
        <taxon>Basidiomycota</taxon>
        <taxon>Agaricomycotina</taxon>
        <taxon>Agaricomycetes</taxon>
        <taxon>Russulales</taxon>
        <taxon>Russulaceae</taxon>
        <taxon>Lactarius</taxon>
    </lineage>
</organism>
<evidence type="ECO:0000256" key="4">
    <source>
        <dbReference type="ARBA" id="ARBA00022842"/>
    </source>
</evidence>
<comment type="cofactor">
    <cofactor evidence="1 6">
        <name>Mg(2+)</name>
        <dbReference type="ChEBI" id="CHEBI:18420"/>
    </cofactor>
</comment>
<evidence type="ECO:0000313" key="8">
    <source>
        <dbReference type="Proteomes" id="UP001201163"/>
    </source>
</evidence>
<dbReference type="PANTHER" id="PTHR35201">
    <property type="entry name" value="TERPENE SYNTHASE"/>
    <property type="match status" value="1"/>
</dbReference>
<keyword evidence="5 6" id="KW-0456">Lyase</keyword>
<dbReference type="AlphaFoldDB" id="A0AAD4LK22"/>
<keyword evidence="3 6" id="KW-0479">Metal-binding</keyword>
<gene>
    <name evidence="7" type="ORF">EDB92DRAFT_1794866</name>
</gene>
<dbReference type="Gene3D" id="1.10.600.10">
    <property type="entry name" value="Farnesyl Diphosphate Synthase"/>
    <property type="match status" value="1"/>
</dbReference>
<name>A0AAD4LK22_9AGAM</name>
<dbReference type="EC" id="4.2.3.-" evidence="6"/>
<dbReference type="EMBL" id="JAKELL010000012">
    <property type="protein sequence ID" value="KAH8995440.1"/>
    <property type="molecule type" value="Genomic_DNA"/>
</dbReference>
<reference evidence="7" key="1">
    <citation type="submission" date="2022-01" db="EMBL/GenBank/DDBJ databases">
        <title>Comparative genomics reveals a dynamic genome evolution in the ectomycorrhizal milk-cap (Lactarius) mushrooms.</title>
        <authorList>
            <consortium name="DOE Joint Genome Institute"/>
            <person name="Lebreton A."/>
            <person name="Tang N."/>
            <person name="Kuo A."/>
            <person name="LaButti K."/>
            <person name="Drula E."/>
            <person name="Barry K."/>
            <person name="Clum A."/>
            <person name="Lipzen A."/>
            <person name="Mousain D."/>
            <person name="Ng V."/>
            <person name="Wang R."/>
            <person name="Wang X."/>
            <person name="Dai Y."/>
            <person name="Henrissat B."/>
            <person name="Grigoriev I.V."/>
            <person name="Guerin-Laguette A."/>
            <person name="Yu F."/>
            <person name="Martin F.M."/>
        </authorList>
    </citation>
    <scope>NUCLEOTIDE SEQUENCE</scope>
    <source>
        <strain evidence="7">QP</strain>
    </source>
</reference>
<sequence length="346" mass="39966">MSERYYIPKTLENWKWPRRINPHHNEVKAAAVAWIRSFGAFSPKAQEAYDRCDFILFASLGYPWHDKARLRTGGDLANLIFVYDEFSDTGNEVEVQAMANVMVDALRNPHTPRPEGEWIGGEIARQFWELAIKTTSPQAQKRFIKVFDAYAQAVVQEAADRGHKYVRSVQEYLEVRRDTIGGRPAFSMIELDLNLPDEVVEHPAIEDMTAWAVDMLILDNDIASYNVEQARGDDGHNIVTIVMHEHKTDIQGAMNWVHDYHKELEAKFMDHYENGIPKFGEPVDTELARYLDGIGNFVRANDQWNFETERYFGKKALEIGETRWVTLLPKKRSEYFGPRVVDESLL</sequence>
<comment type="caution">
    <text evidence="7">The sequence shown here is derived from an EMBL/GenBank/DDBJ whole genome shotgun (WGS) entry which is preliminary data.</text>
</comment>